<reference evidence="2 3" key="1">
    <citation type="submission" date="2024-08" db="EMBL/GenBank/DDBJ databases">
        <authorList>
            <person name="Ishaq N."/>
        </authorList>
    </citation>
    <scope>NUCLEOTIDE SEQUENCE [LARGE SCALE GENOMIC DNA]</scope>
    <source>
        <strain evidence="2 3">DSM 18651</strain>
    </source>
</reference>
<evidence type="ECO:0000313" key="2">
    <source>
        <dbReference type="EMBL" id="MFA0812199.1"/>
    </source>
</evidence>
<comment type="caution">
    <text evidence="2">The sequence shown here is derived from an EMBL/GenBank/DDBJ whole genome shotgun (WGS) entry which is preliminary data.</text>
</comment>
<proteinExistence type="predicted"/>
<accession>A0ABV4P2H9</accession>
<name>A0ABV4P2H9_9GAMM</name>
<sequence length="68" mass="7332">MDFLAAVSGFASCLLGIIYFLILSKEKGWVSISIETGGWRLLVVGVGVLATTLVILLFSLVIVPYLLM</sequence>
<dbReference type="Proteomes" id="UP001569428">
    <property type="component" value="Unassembled WGS sequence"/>
</dbReference>
<evidence type="ECO:0000313" key="3">
    <source>
        <dbReference type="Proteomes" id="UP001569428"/>
    </source>
</evidence>
<keyword evidence="1" id="KW-0812">Transmembrane</keyword>
<protein>
    <submittedName>
        <fullName evidence="2">Uncharacterized protein</fullName>
    </submittedName>
</protein>
<dbReference type="RefSeq" id="WP_371839834.1">
    <property type="nucleotide sequence ID" value="NZ_JBGMEK010000035.1"/>
</dbReference>
<keyword evidence="1" id="KW-0472">Membrane</keyword>
<gene>
    <name evidence="2" type="ORF">ACCI49_14895</name>
</gene>
<keyword evidence="3" id="KW-1185">Reference proteome</keyword>
<evidence type="ECO:0000256" key="1">
    <source>
        <dbReference type="SAM" id="Phobius"/>
    </source>
</evidence>
<organism evidence="2 3">
    <name type="scientific">Microbulbifer epialgicus</name>
    <dbReference type="NCBI Taxonomy" id="393907"/>
    <lineage>
        <taxon>Bacteria</taxon>
        <taxon>Pseudomonadati</taxon>
        <taxon>Pseudomonadota</taxon>
        <taxon>Gammaproteobacteria</taxon>
        <taxon>Cellvibrionales</taxon>
        <taxon>Microbulbiferaceae</taxon>
        <taxon>Microbulbifer</taxon>
    </lineage>
</organism>
<keyword evidence="1" id="KW-1133">Transmembrane helix</keyword>
<feature type="transmembrane region" description="Helical" evidence="1">
    <location>
        <begin position="6"/>
        <end position="22"/>
    </location>
</feature>
<dbReference type="EMBL" id="JBGMEK010000035">
    <property type="protein sequence ID" value="MFA0812199.1"/>
    <property type="molecule type" value="Genomic_DNA"/>
</dbReference>
<feature type="transmembrane region" description="Helical" evidence="1">
    <location>
        <begin position="42"/>
        <end position="67"/>
    </location>
</feature>